<proteinExistence type="predicted"/>
<reference evidence="1 2" key="1">
    <citation type="submission" date="2018-08" db="EMBL/GenBank/DDBJ databases">
        <authorList>
            <person name="Muller C M."/>
        </authorList>
    </citation>
    <scope>NUCLEOTIDE SEQUENCE [LARGE SCALE GENOMIC DNA]</scope>
</reference>
<organism evidence="1 2">
    <name type="scientific">Blumeria graminis f. sp. tritici</name>
    <dbReference type="NCBI Taxonomy" id="62690"/>
    <lineage>
        <taxon>Eukaryota</taxon>
        <taxon>Fungi</taxon>
        <taxon>Dikarya</taxon>
        <taxon>Ascomycota</taxon>
        <taxon>Pezizomycotina</taxon>
        <taxon>Leotiomycetes</taxon>
        <taxon>Erysiphales</taxon>
        <taxon>Erysiphaceae</taxon>
        <taxon>Blumeria</taxon>
    </lineage>
</organism>
<dbReference type="EMBL" id="LR026988">
    <property type="protein sequence ID" value="VDB83539.1"/>
    <property type="molecule type" value="Genomic_DNA"/>
</dbReference>
<dbReference type="Proteomes" id="UP000324639">
    <property type="component" value="Chromosome Bgt_-05"/>
</dbReference>
<protein>
    <submittedName>
        <fullName evidence="1">Bgt-51797</fullName>
    </submittedName>
</protein>
<sequence length="58" mass="6509">MFQVSGIDFSKGNLGLIRQSVFGRAMKTIKMTLTPKTSLLAWLSKEYGIGSLHLIIYF</sequence>
<evidence type="ECO:0000313" key="2">
    <source>
        <dbReference type="Proteomes" id="UP000324639"/>
    </source>
</evidence>
<evidence type="ECO:0000313" key="1">
    <source>
        <dbReference type="EMBL" id="VDB83539.1"/>
    </source>
</evidence>
<keyword evidence="2" id="KW-1185">Reference proteome</keyword>
<name>A0A9X9ME98_BLUGR</name>
<dbReference type="AlphaFoldDB" id="A0A9X9ME98"/>
<accession>A0A9X9ME98</accession>
<gene>
    <name evidence="1" type="ORF">BGT96224V316_LOCUS2736</name>
</gene>